<accession>A0A067PL78</accession>
<keyword evidence="1" id="KW-0812">Transmembrane</keyword>
<protein>
    <submittedName>
        <fullName evidence="2">Uncharacterized protein</fullName>
    </submittedName>
</protein>
<dbReference type="Proteomes" id="UP000027265">
    <property type="component" value="Unassembled WGS sequence"/>
</dbReference>
<organism evidence="2 3">
    <name type="scientific">Jaapia argillacea MUCL 33604</name>
    <dbReference type="NCBI Taxonomy" id="933084"/>
    <lineage>
        <taxon>Eukaryota</taxon>
        <taxon>Fungi</taxon>
        <taxon>Dikarya</taxon>
        <taxon>Basidiomycota</taxon>
        <taxon>Agaricomycotina</taxon>
        <taxon>Agaricomycetes</taxon>
        <taxon>Agaricomycetidae</taxon>
        <taxon>Jaapiales</taxon>
        <taxon>Jaapiaceae</taxon>
        <taxon>Jaapia</taxon>
    </lineage>
</organism>
<gene>
    <name evidence="2" type="ORF">JAAARDRAFT_37052</name>
</gene>
<keyword evidence="3" id="KW-1185">Reference proteome</keyword>
<reference evidence="3" key="1">
    <citation type="journal article" date="2014" name="Proc. Natl. Acad. Sci. U.S.A.">
        <title>Extensive sampling of basidiomycete genomes demonstrates inadequacy of the white-rot/brown-rot paradigm for wood decay fungi.</title>
        <authorList>
            <person name="Riley R."/>
            <person name="Salamov A.A."/>
            <person name="Brown D.W."/>
            <person name="Nagy L.G."/>
            <person name="Floudas D."/>
            <person name="Held B.W."/>
            <person name="Levasseur A."/>
            <person name="Lombard V."/>
            <person name="Morin E."/>
            <person name="Otillar R."/>
            <person name="Lindquist E.A."/>
            <person name="Sun H."/>
            <person name="LaButti K.M."/>
            <person name="Schmutz J."/>
            <person name="Jabbour D."/>
            <person name="Luo H."/>
            <person name="Baker S.E."/>
            <person name="Pisabarro A.G."/>
            <person name="Walton J.D."/>
            <person name="Blanchette R.A."/>
            <person name="Henrissat B."/>
            <person name="Martin F."/>
            <person name="Cullen D."/>
            <person name="Hibbett D.S."/>
            <person name="Grigoriev I.V."/>
        </authorList>
    </citation>
    <scope>NUCLEOTIDE SEQUENCE [LARGE SCALE GENOMIC DNA]</scope>
    <source>
        <strain evidence="3">MUCL 33604</strain>
    </source>
</reference>
<evidence type="ECO:0000313" key="3">
    <source>
        <dbReference type="Proteomes" id="UP000027265"/>
    </source>
</evidence>
<dbReference type="HOGENOM" id="CLU_082771_0_0_1"/>
<feature type="transmembrane region" description="Helical" evidence="1">
    <location>
        <begin position="183"/>
        <end position="205"/>
    </location>
</feature>
<dbReference type="OrthoDB" id="3233375at2759"/>
<proteinExistence type="predicted"/>
<keyword evidence="1" id="KW-1133">Transmembrane helix</keyword>
<dbReference type="AlphaFoldDB" id="A0A067PL78"/>
<evidence type="ECO:0000256" key="1">
    <source>
        <dbReference type="SAM" id="Phobius"/>
    </source>
</evidence>
<evidence type="ECO:0000313" key="2">
    <source>
        <dbReference type="EMBL" id="KDQ55648.1"/>
    </source>
</evidence>
<keyword evidence="1" id="KW-0472">Membrane</keyword>
<name>A0A067PL78_9AGAM</name>
<sequence length="255" mass="28427">MYSYQLCHLLLKNCPAIQQASASPIRVVVVTSHQEVSTPGFISPNYGVTNPDVAQMMHSGTYRQSGTVHHSHAHFCGRMRAKALEISNAFRKALGMSPIETETPATTDSNTVHILPFIGTPLPTPSAVPVTGFKGAEMSDEREPDMRMTHHRPARLRMKCHRPSFMRRVHRALMTLGPWEGRAVAFVLGCGIGVILRMFWVMAIVTARLFKGKKEEYEYDIVFEQDAEDILVPPPQYTDEKVEAVDIKIAPAAQT</sequence>
<dbReference type="EMBL" id="KL197724">
    <property type="protein sequence ID" value="KDQ55648.1"/>
    <property type="molecule type" value="Genomic_DNA"/>
</dbReference>
<dbReference type="InParanoid" id="A0A067PL78"/>